<organism evidence="1 2">
    <name type="scientific">Melia azedarach</name>
    <name type="common">Chinaberry tree</name>
    <dbReference type="NCBI Taxonomy" id="155640"/>
    <lineage>
        <taxon>Eukaryota</taxon>
        <taxon>Viridiplantae</taxon>
        <taxon>Streptophyta</taxon>
        <taxon>Embryophyta</taxon>
        <taxon>Tracheophyta</taxon>
        <taxon>Spermatophyta</taxon>
        <taxon>Magnoliopsida</taxon>
        <taxon>eudicotyledons</taxon>
        <taxon>Gunneridae</taxon>
        <taxon>Pentapetalae</taxon>
        <taxon>rosids</taxon>
        <taxon>malvids</taxon>
        <taxon>Sapindales</taxon>
        <taxon>Meliaceae</taxon>
        <taxon>Melia</taxon>
    </lineage>
</organism>
<evidence type="ECO:0000313" key="1">
    <source>
        <dbReference type="EMBL" id="KAJ4701003.1"/>
    </source>
</evidence>
<dbReference type="EMBL" id="CM051407">
    <property type="protein sequence ID" value="KAJ4701003.1"/>
    <property type="molecule type" value="Genomic_DNA"/>
</dbReference>
<sequence length="183" mass="20158">MDFGGMLGGHFAHGSRALLTLKQVLEFSDLEKGNEVASLNLSQAINIASHLFLQFGDKLKEESTSAGRVAKLEAQLSRLSQKVKDKDDQISKLEDQLEEVRDEVTKEYPDLDLHYMDFRFGRDALVAKFGKDRNLADAAGSSRQLISGHPLNLEVSLPHSDQEKGNSEDQDDEGSQVGKGDDA</sequence>
<keyword evidence="2" id="KW-1185">Reference proteome</keyword>
<comment type="caution">
    <text evidence="1">The sequence shown here is derived from an EMBL/GenBank/DDBJ whole genome shotgun (WGS) entry which is preliminary data.</text>
</comment>
<dbReference type="Proteomes" id="UP001164539">
    <property type="component" value="Chromosome 14"/>
</dbReference>
<accession>A0ACC1WRS8</accession>
<protein>
    <submittedName>
        <fullName evidence="1">Uncharacterized protein</fullName>
    </submittedName>
</protein>
<evidence type="ECO:0000313" key="2">
    <source>
        <dbReference type="Proteomes" id="UP001164539"/>
    </source>
</evidence>
<name>A0ACC1WRS8_MELAZ</name>
<proteinExistence type="predicted"/>
<reference evidence="1 2" key="1">
    <citation type="journal article" date="2023" name="Science">
        <title>Complex scaffold remodeling in plant triterpene biosynthesis.</title>
        <authorList>
            <person name="De La Pena R."/>
            <person name="Hodgson H."/>
            <person name="Liu J.C."/>
            <person name="Stephenson M.J."/>
            <person name="Martin A.C."/>
            <person name="Owen C."/>
            <person name="Harkess A."/>
            <person name="Leebens-Mack J."/>
            <person name="Jimenez L.E."/>
            <person name="Osbourn A."/>
            <person name="Sattely E.S."/>
        </authorList>
    </citation>
    <scope>NUCLEOTIDE SEQUENCE [LARGE SCALE GENOMIC DNA]</scope>
    <source>
        <strain evidence="2">cv. JPN11</strain>
        <tissue evidence="1">Leaf</tissue>
    </source>
</reference>
<gene>
    <name evidence="1" type="ORF">OWV82_024308</name>
</gene>